<organism evidence="4 5">
    <name type="scientific">Morchella conica CCBAS932</name>
    <dbReference type="NCBI Taxonomy" id="1392247"/>
    <lineage>
        <taxon>Eukaryota</taxon>
        <taxon>Fungi</taxon>
        <taxon>Dikarya</taxon>
        <taxon>Ascomycota</taxon>
        <taxon>Pezizomycotina</taxon>
        <taxon>Pezizomycetes</taxon>
        <taxon>Pezizales</taxon>
        <taxon>Morchellaceae</taxon>
        <taxon>Morchella</taxon>
    </lineage>
</organism>
<dbReference type="GO" id="GO:0006635">
    <property type="term" value="P:fatty acid beta-oxidation"/>
    <property type="evidence" value="ECO:0007669"/>
    <property type="project" value="TreeGrafter"/>
</dbReference>
<dbReference type="AlphaFoldDB" id="A0A3N4KEY9"/>
<dbReference type="PANTHER" id="PTHR11941">
    <property type="entry name" value="ENOYL-COA HYDRATASE-RELATED"/>
    <property type="match status" value="1"/>
</dbReference>
<evidence type="ECO:0000313" key="4">
    <source>
        <dbReference type="EMBL" id="RPB09057.1"/>
    </source>
</evidence>
<comment type="similarity">
    <text evidence="1 2">Belongs to the enoyl-CoA hydratase/isomerase family.</text>
</comment>
<evidence type="ECO:0000313" key="5">
    <source>
        <dbReference type="Proteomes" id="UP000277580"/>
    </source>
</evidence>
<reference evidence="4 5" key="1">
    <citation type="journal article" date="2018" name="Nat. Ecol. Evol.">
        <title>Pezizomycetes genomes reveal the molecular basis of ectomycorrhizal truffle lifestyle.</title>
        <authorList>
            <person name="Murat C."/>
            <person name="Payen T."/>
            <person name="Noel B."/>
            <person name="Kuo A."/>
            <person name="Morin E."/>
            <person name="Chen J."/>
            <person name="Kohler A."/>
            <person name="Krizsan K."/>
            <person name="Balestrini R."/>
            <person name="Da Silva C."/>
            <person name="Montanini B."/>
            <person name="Hainaut M."/>
            <person name="Levati E."/>
            <person name="Barry K.W."/>
            <person name="Belfiori B."/>
            <person name="Cichocki N."/>
            <person name="Clum A."/>
            <person name="Dockter R.B."/>
            <person name="Fauchery L."/>
            <person name="Guy J."/>
            <person name="Iotti M."/>
            <person name="Le Tacon F."/>
            <person name="Lindquist E.A."/>
            <person name="Lipzen A."/>
            <person name="Malagnac F."/>
            <person name="Mello A."/>
            <person name="Molinier V."/>
            <person name="Miyauchi S."/>
            <person name="Poulain J."/>
            <person name="Riccioni C."/>
            <person name="Rubini A."/>
            <person name="Sitrit Y."/>
            <person name="Splivallo R."/>
            <person name="Traeger S."/>
            <person name="Wang M."/>
            <person name="Zifcakova L."/>
            <person name="Wipf D."/>
            <person name="Zambonelli A."/>
            <person name="Paolocci F."/>
            <person name="Nowrousian M."/>
            <person name="Ottonello S."/>
            <person name="Baldrian P."/>
            <person name="Spatafora J.W."/>
            <person name="Henrissat B."/>
            <person name="Nagy L.G."/>
            <person name="Aury J.M."/>
            <person name="Wincker P."/>
            <person name="Grigoriev I.V."/>
            <person name="Bonfante P."/>
            <person name="Martin F.M."/>
        </authorList>
    </citation>
    <scope>NUCLEOTIDE SEQUENCE [LARGE SCALE GENOMIC DNA]</scope>
    <source>
        <strain evidence="4 5">CCBAS932</strain>
    </source>
</reference>
<dbReference type="STRING" id="1392247.A0A3N4KEY9"/>
<dbReference type="InterPro" id="IPR029045">
    <property type="entry name" value="ClpP/crotonase-like_dom_sf"/>
</dbReference>
<dbReference type="CDD" id="cd06558">
    <property type="entry name" value="crotonase-like"/>
    <property type="match status" value="1"/>
</dbReference>
<protein>
    <submittedName>
        <fullName evidence="4">Enoyl-hydratase</fullName>
    </submittedName>
</protein>
<dbReference type="PANTHER" id="PTHR11941:SF158">
    <property type="entry name" value="ENOYL-COA HYDRATASE (AFU_ORTHOLOGUE AFUA_2G10650)"/>
    <property type="match status" value="1"/>
</dbReference>
<dbReference type="Proteomes" id="UP000277580">
    <property type="component" value="Unassembled WGS sequence"/>
</dbReference>
<dbReference type="InterPro" id="IPR018376">
    <property type="entry name" value="Enoyl-CoA_hyd/isom_CS"/>
</dbReference>
<feature type="region of interest" description="Disordered" evidence="3">
    <location>
        <begin position="97"/>
        <end position="117"/>
    </location>
</feature>
<keyword evidence="5" id="KW-1185">Reference proteome</keyword>
<dbReference type="Pfam" id="PF00378">
    <property type="entry name" value="ECH_1"/>
    <property type="match status" value="1"/>
</dbReference>
<name>A0A3N4KEY9_9PEZI</name>
<dbReference type="OrthoDB" id="2139957at2759"/>
<dbReference type="PROSITE" id="PS00166">
    <property type="entry name" value="ENOYL_COA_HYDRATASE"/>
    <property type="match status" value="1"/>
</dbReference>
<sequence>MTTYPTALPPALTTPPPPLVYTLISFPTPQILLVTINRPQHMNCINTAGHHEMHNLWEWYDSEPTLRCAIVTGAKGGKKEAFCAGQDLKEWHTSLTTPTSTTAAEGPSHPPSGFAGLSQRTGKKPIITAISGLTLGGGFELTLNADLTLCTPTSTFSLPESLIGVAAFAGALPRLTLLVGLPRASELAYTGRVLSAAEAQQWGIVNRVVGEGEDVVEAAVELAGRVCRCSPESVVVSRAGLRSAWEGGGVKEGVER</sequence>
<evidence type="ECO:0000256" key="1">
    <source>
        <dbReference type="ARBA" id="ARBA00005254"/>
    </source>
</evidence>
<dbReference type="SUPFAM" id="SSF52096">
    <property type="entry name" value="ClpP/crotonase"/>
    <property type="match status" value="1"/>
</dbReference>
<proteinExistence type="inferred from homology"/>
<gene>
    <name evidence="4" type="ORF">P167DRAFT_608323</name>
</gene>
<dbReference type="EMBL" id="ML119156">
    <property type="protein sequence ID" value="RPB09057.1"/>
    <property type="molecule type" value="Genomic_DNA"/>
</dbReference>
<dbReference type="GO" id="GO:0003824">
    <property type="term" value="F:catalytic activity"/>
    <property type="evidence" value="ECO:0007669"/>
    <property type="project" value="InterPro"/>
</dbReference>
<evidence type="ECO:0000256" key="2">
    <source>
        <dbReference type="RuleBase" id="RU003707"/>
    </source>
</evidence>
<dbReference type="GO" id="GO:0005739">
    <property type="term" value="C:mitochondrion"/>
    <property type="evidence" value="ECO:0007669"/>
    <property type="project" value="TreeGrafter"/>
</dbReference>
<dbReference type="InParanoid" id="A0A3N4KEY9"/>
<feature type="non-terminal residue" evidence="4">
    <location>
        <position position="256"/>
    </location>
</feature>
<accession>A0A3N4KEY9</accession>
<dbReference type="Gene3D" id="3.90.226.10">
    <property type="entry name" value="2-enoyl-CoA Hydratase, Chain A, domain 1"/>
    <property type="match status" value="1"/>
</dbReference>
<evidence type="ECO:0000256" key="3">
    <source>
        <dbReference type="SAM" id="MobiDB-lite"/>
    </source>
</evidence>
<dbReference type="InterPro" id="IPR001753">
    <property type="entry name" value="Enoyl-CoA_hydra/iso"/>
</dbReference>